<protein>
    <submittedName>
        <fullName evidence="5">Glucuronyl hydrolase</fullName>
    </submittedName>
</protein>
<evidence type="ECO:0000256" key="2">
    <source>
        <dbReference type="ARBA" id="ARBA00038358"/>
    </source>
</evidence>
<feature type="active site" description="Proton donor" evidence="3">
    <location>
        <position position="169"/>
    </location>
</feature>
<dbReference type="Pfam" id="PF07470">
    <property type="entry name" value="Glyco_hydro_88"/>
    <property type="match status" value="1"/>
</dbReference>
<dbReference type="InterPro" id="IPR010905">
    <property type="entry name" value="Glyco_hydro_88"/>
</dbReference>
<feature type="binding site" evidence="4">
    <location>
        <position position="108"/>
    </location>
    <ligand>
        <name>substrate</name>
    </ligand>
</feature>
<dbReference type="SUPFAM" id="SSF48208">
    <property type="entry name" value="Six-hairpin glycosidases"/>
    <property type="match status" value="1"/>
</dbReference>
<dbReference type="Proteomes" id="UP000266552">
    <property type="component" value="Chromosome"/>
</dbReference>
<name>A0A385TK52_PAELA</name>
<evidence type="ECO:0000313" key="6">
    <source>
        <dbReference type="Proteomes" id="UP000266552"/>
    </source>
</evidence>
<dbReference type="PANTHER" id="PTHR36845:SF1">
    <property type="entry name" value="HYDROLASE, PUTATIVE (AFU_ORTHOLOGUE AFUA_7G05090)-RELATED"/>
    <property type="match status" value="1"/>
</dbReference>
<evidence type="ECO:0000256" key="1">
    <source>
        <dbReference type="ARBA" id="ARBA00022801"/>
    </source>
</evidence>
<keyword evidence="6" id="KW-1185">Reference proteome</keyword>
<dbReference type="KEGG" id="plw:D5F53_06815"/>
<dbReference type="RefSeq" id="WP_119847065.1">
    <property type="nucleotide sequence ID" value="NZ_CP032412.1"/>
</dbReference>
<feature type="binding site" evidence="4">
    <location>
        <position position="227"/>
    </location>
    <ligand>
        <name>substrate</name>
    </ligand>
</feature>
<sequence>MEEAIREPLKYGEATIWTRRRTEAAIEFVLDKIDENLDTFSDRFPSPASRNHIYEPIGNTEWTSSFWTGMLWLAYEVTGKTKYRSIAELQLHSYKERVENRIATETHDLGFLYSLSCVAAYKLTGNEEARRIALAAADLLMERYFEKAGIIQAWGKLDRPSQRGRMIIDCCMNLPLLYWATEETRKPEYRRAAISHAQQSARYLIREDSSTYHTYYMDVESGEPRFGQTSQGYADHSCWSRGQAWAIYGMPLSYAYSKEETRLHDAERVTNYYLNRLPEDDVCYWDLIFTEGQEERDSSAAAISVCGMLELAKRLPLSHPQRRTYENAALRILASLSDRYTTATLPESNGILQHAVYGKPLGNGIDECCIWGDYFYFEALVRVFKDWDMYW</sequence>
<dbReference type="InterPro" id="IPR008928">
    <property type="entry name" value="6-hairpin_glycosidase_sf"/>
</dbReference>
<gene>
    <name evidence="5" type="ORF">D5F53_06815</name>
</gene>
<feature type="binding site" evidence="4">
    <location>
        <position position="245"/>
    </location>
    <ligand>
        <name>substrate</name>
    </ligand>
</feature>
<accession>A0A385TK52</accession>
<feature type="binding site" evidence="4">
    <location>
        <position position="241"/>
    </location>
    <ligand>
        <name>substrate</name>
    </ligand>
</feature>
<dbReference type="Gene3D" id="1.50.10.10">
    <property type="match status" value="1"/>
</dbReference>
<feature type="binding site" evidence="4">
    <location>
        <position position="169"/>
    </location>
    <ligand>
        <name>substrate</name>
    </ligand>
</feature>
<dbReference type="PANTHER" id="PTHR36845">
    <property type="entry name" value="HYDROLASE, PUTATIVE (AFU_ORTHOLOGUE AFUA_7G05090)-RELATED"/>
    <property type="match status" value="1"/>
</dbReference>
<evidence type="ECO:0000256" key="4">
    <source>
        <dbReference type="PIRSR" id="PIRSR610905-2"/>
    </source>
</evidence>
<dbReference type="GO" id="GO:0052757">
    <property type="term" value="F:chondroitin hydrolase activity"/>
    <property type="evidence" value="ECO:0007669"/>
    <property type="project" value="TreeGrafter"/>
</dbReference>
<dbReference type="AlphaFoldDB" id="A0A385TK52"/>
<dbReference type="InterPro" id="IPR052369">
    <property type="entry name" value="UG_Glycosaminoglycan_Hydrolase"/>
</dbReference>
<organism evidence="5 6">
    <name type="scientific">Paenibacillus lautus</name>
    <name type="common">Bacillus lautus</name>
    <dbReference type="NCBI Taxonomy" id="1401"/>
    <lineage>
        <taxon>Bacteria</taxon>
        <taxon>Bacillati</taxon>
        <taxon>Bacillota</taxon>
        <taxon>Bacilli</taxon>
        <taxon>Bacillales</taxon>
        <taxon>Paenibacillaceae</taxon>
        <taxon>Paenibacillus</taxon>
    </lineage>
</organism>
<evidence type="ECO:0000313" key="5">
    <source>
        <dbReference type="EMBL" id="AYB43012.1"/>
    </source>
</evidence>
<dbReference type="InterPro" id="IPR012341">
    <property type="entry name" value="6hp_glycosidase-like_sf"/>
</dbReference>
<feature type="active site" description="Nucleophile" evidence="3">
    <location>
        <position position="108"/>
    </location>
</feature>
<reference evidence="5 6" key="1">
    <citation type="submission" date="2018-09" db="EMBL/GenBank/DDBJ databases">
        <title>Genome Sequence of Paenibacillus lautus Strain E7593-69, Azo Dye-Degrading Bacteria, Isolated from Commercial Tattoo Inks.</title>
        <authorList>
            <person name="Nho S.W."/>
            <person name="Kim S.-J."/>
            <person name="Kweon O."/>
            <person name="Cerniglia C.E."/>
        </authorList>
    </citation>
    <scope>NUCLEOTIDE SEQUENCE [LARGE SCALE GENOMIC DNA]</scope>
    <source>
        <strain evidence="5 6">E7593-69</strain>
    </source>
</reference>
<dbReference type="GO" id="GO:0000272">
    <property type="term" value="P:polysaccharide catabolic process"/>
    <property type="evidence" value="ECO:0007669"/>
    <property type="project" value="TreeGrafter"/>
</dbReference>
<proteinExistence type="inferred from homology"/>
<evidence type="ECO:0000256" key="3">
    <source>
        <dbReference type="PIRSR" id="PIRSR610905-1"/>
    </source>
</evidence>
<keyword evidence="1 5" id="KW-0378">Hydrolase</keyword>
<dbReference type="EMBL" id="CP032412">
    <property type="protein sequence ID" value="AYB43012.1"/>
    <property type="molecule type" value="Genomic_DNA"/>
</dbReference>
<feature type="binding site" evidence="4">
    <location>
        <position position="229"/>
    </location>
    <ligand>
        <name>substrate</name>
    </ligand>
</feature>
<comment type="similarity">
    <text evidence="2">Belongs to the glycosyl hydrolase 88 family.</text>
</comment>